<name>A0A1Y1Z5C3_9FUNG</name>
<dbReference type="GO" id="GO:0044877">
    <property type="term" value="F:protein-containing complex binding"/>
    <property type="evidence" value="ECO:0007669"/>
    <property type="project" value="InterPro"/>
</dbReference>
<feature type="domain" description="FATC" evidence="16">
    <location>
        <begin position="2282"/>
        <end position="2314"/>
    </location>
</feature>
<evidence type="ECO:0000256" key="13">
    <source>
        <dbReference type="SAM" id="MobiDB-lite"/>
    </source>
</evidence>
<keyword evidence="5 12" id="KW-0547">Nucleotide-binding</keyword>
<dbReference type="STRING" id="1754190.A0A1Y1Z5C3"/>
<evidence type="ECO:0000256" key="12">
    <source>
        <dbReference type="RuleBase" id="RU364109"/>
    </source>
</evidence>
<dbReference type="InterPro" id="IPR026683">
    <property type="entry name" value="TOR_cat"/>
</dbReference>
<keyword evidence="18" id="KW-1185">Reference proteome</keyword>
<evidence type="ECO:0000256" key="1">
    <source>
        <dbReference type="ARBA" id="ARBA00011031"/>
    </source>
</evidence>
<dbReference type="Gene3D" id="1.25.40.10">
    <property type="entry name" value="Tetratricopeptide repeat domain"/>
    <property type="match status" value="1"/>
</dbReference>
<dbReference type="GO" id="GO:0031931">
    <property type="term" value="C:TORC1 complex"/>
    <property type="evidence" value="ECO:0007669"/>
    <property type="project" value="TreeGrafter"/>
</dbReference>
<reference evidence="17 18" key="1">
    <citation type="submission" date="2016-08" db="EMBL/GenBank/DDBJ databases">
        <title>A Parts List for Fungal Cellulosomes Revealed by Comparative Genomics.</title>
        <authorList>
            <consortium name="DOE Joint Genome Institute"/>
            <person name="Haitjema C.H."/>
            <person name="Gilmore S.P."/>
            <person name="Henske J.K."/>
            <person name="Solomon K.V."/>
            <person name="De Groot R."/>
            <person name="Kuo A."/>
            <person name="Mondo S.J."/>
            <person name="Salamov A.A."/>
            <person name="Labutti K."/>
            <person name="Zhao Z."/>
            <person name="Chiniquy J."/>
            <person name="Barry K."/>
            <person name="Brewer H.M."/>
            <person name="Purvine S.O."/>
            <person name="Wright A.T."/>
            <person name="Boxma B."/>
            <person name="Van Alen T."/>
            <person name="Hackstein J.H."/>
            <person name="Baker S.E."/>
            <person name="Grigoriev I.V."/>
            <person name="O'Malley M.A."/>
        </authorList>
    </citation>
    <scope>NUCLEOTIDE SEQUENCE [LARGE SCALE GENOMIC DNA]</scope>
    <source>
        <strain evidence="17 18">G1</strain>
    </source>
</reference>
<dbReference type="PROSITE" id="PS51190">
    <property type="entry name" value="FATC"/>
    <property type="match status" value="1"/>
</dbReference>
<dbReference type="Pfam" id="PF23593">
    <property type="entry name" value="HEAT_ATR"/>
    <property type="match status" value="1"/>
</dbReference>
<dbReference type="SUPFAM" id="SSF56112">
    <property type="entry name" value="Protein kinase-like (PK-like)"/>
    <property type="match status" value="1"/>
</dbReference>
<dbReference type="GO" id="GO:1901992">
    <property type="term" value="P:positive regulation of mitotic cell cycle phase transition"/>
    <property type="evidence" value="ECO:0007669"/>
    <property type="project" value="UniProtKB-ARBA"/>
</dbReference>
<evidence type="ECO:0000259" key="16">
    <source>
        <dbReference type="PROSITE" id="PS51190"/>
    </source>
</evidence>
<dbReference type="EC" id="2.7.11.1" evidence="12"/>
<keyword evidence="6 12" id="KW-0418">Kinase</keyword>
<dbReference type="Pfam" id="PF08771">
    <property type="entry name" value="FRB_dom"/>
    <property type="match status" value="1"/>
</dbReference>
<dbReference type="FunFam" id="3.30.1010.10:FF:000004">
    <property type="entry name" value="Serine/threonine-protein kinase TOR"/>
    <property type="match status" value="1"/>
</dbReference>
<evidence type="ECO:0000259" key="15">
    <source>
        <dbReference type="PROSITE" id="PS51189"/>
    </source>
</evidence>
<evidence type="ECO:0000256" key="6">
    <source>
        <dbReference type="ARBA" id="ARBA00022777"/>
    </source>
</evidence>
<dbReference type="Proteomes" id="UP000193920">
    <property type="component" value="Unassembled WGS sequence"/>
</dbReference>
<evidence type="ECO:0000256" key="8">
    <source>
        <dbReference type="ARBA" id="ARBA00023254"/>
    </source>
</evidence>
<evidence type="ECO:0000256" key="7">
    <source>
        <dbReference type="ARBA" id="ARBA00022840"/>
    </source>
</evidence>
<dbReference type="InterPro" id="IPR011989">
    <property type="entry name" value="ARM-like"/>
</dbReference>
<dbReference type="InterPro" id="IPR009076">
    <property type="entry name" value="FRB_dom"/>
</dbReference>
<evidence type="ECO:0000256" key="9">
    <source>
        <dbReference type="ARBA" id="ARBA00023306"/>
    </source>
</evidence>
<protein>
    <recommendedName>
        <fullName evidence="12">Serine/threonine-protein kinase TOR</fullName>
        <ecNumber evidence="12">2.7.11.1</ecNumber>
    </recommendedName>
</protein>
<dbReference type="GO" id="GO:0031137">
    <property type="term" value="P:regulation of conjugation with cellular fusion"/>
    <property type="evidence" value="ECO:0007669"/>
    <property type="project" value="UniProtKB-ARBA"/>
</dbReference>
<proteinExistence type="inferred from homology"/>
<dbReference type="SMART" id="SM00146">
    <property type="entry name" value="PI3Kc"/>
    <property type="match status" value="1"/>
</dbReference>
<dbReference type="PROSITE" id="PS50290">
    <property type="entry name" value="PI3_4_KINASE_3"/>
    <property type="match status" value="1"/>
</dbReference>
<dbReference type="GO" id="GO:0051321">
    <property type="term" value="P:meiotic cell cycle"/>
    <property type="evidence" value="ECO:0007669"/>
    <property type="project" value="UniProtKB-KW"/>
</dbReference>
<dbReference type="InterPro" id="IPR036738">
    <property type="entry name" value="FRB_sf"/>
</dbReference>
<dbReference type="SUPFAM" id="SSF47212">
    <property type="entry name" value="FKBP12-rapamycin-binding domain of FKBP-rapamycin-associated protein (FRAP)"/>
    <property type="match status" value="1"/>
</dbReference>
<keyword evidence="3 12" id="KW-0808">Transferase</keyword>
<dbReference type="Gene3D" id="1.20.120.150">
    <property type="entry name" value="FKBP12-rapamycin binding domain"/>
    <property type="match status" value="1"/>
</dbReference>
<dbReference type="InterPro" id="IPR024585">
    <property type="entry name" value="mTOR_dom"/>
</dbReference>
<evidence type="ECO:0000256" key="10">
    <source>
        <dbReference type="ARBA" id="ARBA00047899"/>
    </source>
</evidence>
<evidence type="ECO:0000256" key="4">
    <source>
        <dbReference type="ARBA" id="ARBA00022737"/>
    </source>
</evidence>
<dbReference type="GO" id="GO:0106310">
    <property type="term" value="F:protein serine kinase activity"/>
    <property type="evidence" value="ECO:0007669"/>
    <property type="project" value="RHEA"/>
</dbReference>
<dbReference type="InterPro" id="IPR003151">
    <property type="entry name" value="PIK-rel_kinase_FAT"/>
</dbReference>
<dbReference type="SMART" id="SM01343">
    <property type="entry name" value="FATC"/>
    <property type="match status" value="1"/>
</dbReference>
<dbReference type="GO" id="GO:0016242">
    <property type="term" value="P:negative regulation of macroautophagy"/>
    <property type="evidence" value="ECO:0007669"/>
    <property type="project" value="TreeGrafter"/>
</dbReference>
<dbReference type="InterPro" id="IPR011990">
    <property type="entry name" value="TPR-like_helical_dom_sf"/>
</dbReference>
<dbReference type="GO" id="GO:0005634">
    <property type="term" value="C:nucleus"/>
    <property type="evidence" value="ECO:0007669"/>
    <property type="project" value="TreeGrafter"/>
</dbReference>
<dbReference type="PROSITE" id="PS00916">
    <property type="entry name" value="PI3_4_KINASE_2"/>
    <property type="match status" value="1"/>
</dbReference>
<comment type="catalytic activity">
    <reaction evidence="10 12">
        <text>L-threonyl-[protein] + ATP = O-phospho-L-threonyl-[protein] + ADP + H(+)</text>
        <dbReference type="Rhea" id="RHEA:46608"/>
        <dbReference type="Rhea" id="RHEA-COMP:11060"/>
        <dbReference type="Rhea" id="RHEA-COMP:11605"/>
        <dbReference type="ChEBI" id="CHEBI:15378"/>
        <dbReference type="ChEBI" id="CHEBI:30013"/>
        <dbReference type="ChEBI" id="CHEBI:30616"/>
        <dbReference type="ChEBI" id="CHEBI:61977"/>
        <dbReference type="ChEBI" id="CHEBI:456216"/>
        <dbReference type="EC" id="2.7.11.1"/>
    </reaction>
</comment>
<dbReference type="Gene3D" id="1.25.10.10">
    <property type="entry name" value="Leucine-rich Repeat Variant"/>
    <property type="match status" value="5"/>
</dbReference>
<evidence type="ECO:0000313" key="18">
    <source>
        <dbReference type="Proteomes" id="UP000193920"/>
    </source>
</evidence>
<dbReference type="GO" id="GO:0004674">
    <property type="term" value="F:protein serine/threonine kinase activity"/>
    <property type="evidence" value="ECO:0007669"/>
    <property type="project" value="UniProtKB-KW"/>
</dbReference>
<feature type="domain" description="FAT" evidence="15">
    <location>
        <begin position="1233"/>
        <end position="1785"/>
    </location>
</feature>
<dbReference type="Pfam" id="PF02259">
    <property type="entry name" value="FAT"/>
    <property type="match status" value="1"/>
</dbReference>
<dbReference type="Pfam" id="PF11865">
    <property type="entry name" value="mTOR_dom"/>
    <property type="match status" value="1"/>
</dbReference>
<comment type="caution">
    <text evidence="17">The sequence shown here is derived from an EMBL/GenBank/DDBJ whole genome shotgun (WGS) entry which is preliminary data.</text>
</comment>
<feature type="domain" description="PI3K/PI4K catalytic" evidence="14">
    <location>
        <begin position="1959"/>
        <end position="2278"/>
    </location>
</feature>
<evidence type="ECO:0000256" key="2">
    <source>
        <dbReference type="ARBA" id="ARBA00022527"/>
    </source>
</evidence>
<dbReference type="PANTHER" id="PTHR11139:SF9">
    <property type="entry name" value="SERINE_THREONINE-PROTEIN KINASE MTOR"/>
    <property type="match status" value="1"/>
</dbReference>
<dbReference type="InterPro" id="IPR058584">
    <property type="entry name" value="IMB1_TNPO1-like_TPR"/>
</dbReference>
<dbReference type="Pfam" id="PF02260">
    <property type="entry name" value="FATC"/>
    <property type="match status" value="1"/>
</dbReference>
<keyword evidence="9" id="KW-0131">Cell cycle</keyword>
<comment type="catalytic activity">
    <reaction evidence="11">
        <text>L-seryl-[protein] + ATP = O-phospho-L-seryl-[protein] + ADP + H(+)</text>
        <dbReference type="Rhea" id="RHEA:17989"/>
        <dbReference type="Rhea" id="RHEA-COMP:9863"/>
        <dbReference type="Rhea" id="RHEA-COMP:11604"/>
        <dbReference type="ChEBI" id="CHEBI:15378"/>
        <dbReference type="ChEBI" id="CHEBI:29999"/>
        <dbReference type="ChEBI" id="CHEBI:30616"/>
        <dbReference type="ChEBI" id="CHEBI:83421"/>
        <dbReference type="ChEBI" id="CHEBI:456216"/>
        <dbReference type="EC" id="2.7.11.1"/>
    </reaction>
</comment>
<comment type="similarity">
    <text evidence="1 12">Belongs to the PI3/PI4-kinase family.</text>
</comment>
<dbReference type="InterPro" id="IPR003152">
    <property type="entry name" value="FATC_dom"/>
</dbReference>
<sequence>MSLSTTPSNEVLNKILNDLKSRSEETKYKAANDLKEHVISVSREISGENFTKFINDVNRRIFALIQSNDNDEKIGGILAIDSLIDFDGEENTTKITRFANYLRFVLPGNDLQTMVLASKALGRLALSGGTLTPEFVEFEVKRALEWLQGDRHESKRYAAVLVLKELAQNAPILIYSYVTQILNLIWVVLKDPKVVIREGAANALSVCLVLIQQRENNKNNELYKSILDEAQKGLKFGSSDTVHGCLLVIRELLLHTGNFMNGYYEDITDIVIKNRDSKDNLIRRTVISLMSDLASFDPQTFVDNYLKNCMDYLLNQLKKDRDRSIAFTSIGKIAIAVGSNIGPYLDSITLNIREVLTQKSRSRLGTEVYIFQCISMLATAVGQALTKHMHELLDIMLAQGLSEALIQALSDLAHYIPPLLPAIQDRLLNVLSIILSGQPYHHPNSLKQNNLIQSQIQLQTTDGHDTDIIILALKTLGTFNFSGHMLNEFVREYIVRYLEDDNAEVRKSAAITCCHLLVNDPVCYQTSNNSMLIVGEVLEKLLTVGITDSDPQIRKTVLSSLDERFDHHLAQAENIRTLFLALNDEVFEIREVTITIIGRLIVHNPAYIMPSLRKTLIQLLSEIEYSGVSRNKEEAARLLSHLIKNSRRLIKPYVEPLLKVLIPKCKDSSPGVASESLKAIGELALIGEEMIPYLDDLFPMIIETLQDQSNMTKREVALKTLGQLASNTGYIIEPYIKYPNLLNILIGILKTEQNMDIRRQTLKVMGILGALDPYKHKMALRNPNENISNVNNETPEDNLPLGLNPSSEEYYPTVAINALMRILRDPSLNVHHTAVVQAIIYIFKTLGLKCVSFLPQIMPAFLNMMRVCQVGNLEFYFQQLGILVTVVKQHIRNYLTEIYQLIQEFWNFNSNIQLTIISLMESIAVALNCEFKAYLPQLLPQLLQIFETDTSEKRQLTIKVLKAFIVFGSNLEEYLHLVIPVIIKLFERIDAPLDLRREAIQTIGSLCKNVNFSDHASRIIHPLVRVLPNPELRNVAMDTLIKLVLQLNSDYAIFVPMVNKILIKNHIQHAEYDSLVTKLLKNEPLQRISDNGEDSMEFNVDDNLTAEIANKKLPVNQQHLKKAWEASQRSTKEDWMEWLRRLSVELLKESPSPALRACASLASVYYPLSRELFNAGFVSCWGELYDQFQDELVRSLETALTSPNIPPELIQTLLNLAEFMEHDDKALPIDIKTLGGFAAKCHTYAKALHYKELEFISEPKPSNIEALISINNQLQQPDSAIGILTYAQENHDIKLKESWYEKLQRWEDALAAYERKQEEDPLSFEATIGKMRCLHALGEWEALSQLVKEKWNVFSDKQKIMAPLAAGAAWGLSDYELMEEYIDAMKPDSPDGSFFRAILTVNSNLFPQAEQYINKTRDLLDTELTALVGESYNRAYSVVVRIQMLAELEEIISYKKLFDQPDRQAIIRKTWMKRLKGCQKNIDIWHRILRIQALVISPKENMEMWIKFANLCRKGGRLNTALKTLLTLSNNNSLDGNPMSNPPPVVYAYLKYLWATPENRSHAFQIMKIFTQNLVDQLENSPYNEIPYHMESNNNLNGYQNNVKLKKLIARCYLRLGEWQKAQTDELTIEMIPEILNSLHSATYYDSEWYKAWHSWALTNFEVINYYEKASDNNVSAKDLIEYVKPSIFGFFKSIALSKSNSLQDTLRLITLWFKYGYNVEVNAAVSEGLNRVSIDTWLQVIPQLIARIYTNHSHVRSLLQQLLTDVGKEHPQALIYSLTVASKSPNIERQNAANAIMEKMMIHSATLVNQALLVSQELIRVAILWHEMWHEGLEEASRLYFGNHNIEGMFATLQPLHQMLEKGPETMREISFNQGFGRDLSEALDWCRKYSKTKDINDLNQAWDLYYNVFRKINKQLPQLTTLELKYVSPKLLNARDLELAVPGQYRSGEPIIRIQSFVPTLNIITSKQRPRRLSIKGSDGKEYQYLLKGHEDLRQDERVMQLFGLINTLLADDPETFTRHMNIQRYPVIPLSPNSGLIGWVPHCDTLHALIRDYRESKKTLLNIEHRLMLQMAPDYDNLTLLQKVEVFEYAADNTTGQDLYKVLWIKSRNSEAWLDRRTNYTRSLAVMSMVGYILGLGDRHPSNLMLDRFTGKVVHIDFGDCFEVAMHREKFPERIPFRLTRMLINAMEVSGIEEAFVYDPLINWRLITNPSPKVDNKQAQNKRSDDDNRNYNGNRKQRNENEILNNEEADKVEYLNPRAVQIINRIQNKLTGRDFKPNNVLDVRSQVYKLIEQATSVENLCQCYIGWCAFW</sequence>
<keyword evidence="7 12" id="KW-0067">ATP-binding</keyword>
<feature type="region of interest" description="Disordered" evidence="13">
    <location>
        <begin position="2216"/>
        <end position="2246"/>
    </location>
</feature>
<dbReference type="CDD" id="cd05169">
    <property type="entry name" value="PIKKc_TOR"/>
    <property type="match status" value="1"/>
</dbReference>
<dbReference type="SMART" id="SM01345">
    <property type="entry name" value="Rapamycin_bind"/>
    <property type="match status" value="1"/>
</dbReference>
<dbReference type="GO" id="GO:0005524">
    <property type="term" value="F:ATP binding"/>
    <property type="evidence" value="ECO:0007669"/>
    <property type="project" value="UniProtKB-KW"/>
</dbReference>
<dbReference type="PROSITE" id="PS51189">
    <property type="entry name" value="FAT"/>
    <property type="match status" value="1"/>
</dbReference>
<dbReference type="PANTHER" id="PTHR11139">
    <property type="entry name" value="ATAXIA TELANGIECTASIA MUTATED ATM -RELATED"/>
    <property type="match status" value="1"/>
</dbReference>
<gene>
    <name evidence="17" type="ORF">LY90DRAFT_662772</name>
</gene>
<evidence type="ECO:0000256" key="5">
    <source>
        <dbReference type="ARBA" id="ARBA00022741"/>
    </source>
</evidence>
<keyword evidence="2 12" id="KW-0723">Serine/threonine-protein kinase</keyword>
<dbReference type="GO" id="GO:0010972">
    <property type="term" value="P:negative regulation of G2/M transition of mitotic cell cycle"/>
    <property type="evidence" value="ECO:0007669"/>
    <property type="project" value="UniProtKB-ARBA"/>
</dbReference>
<evidence type="ECO:0000259" key="14">
    <source>
        <dbReference type="PROSITE" id="PS50290"/>
    </source>
</evidence>
<organism evidence="17 18">
    <name type="scientific">Neocallimastix californiae</name>
    <dbReference type="NCBI Taxonomy" id="1754190"/>
    <lineage>
        <taxon>Eukaryota</taxon>
        <taxon>Fungi</taxon>
        <taxon>Fungi incertae sedis</taxon>
        <taxon>Chytridiomycota</taxon>
        <taxon>Chytridiomycota incertae sedis</taxon>
        <taxon>Neocallimastigomycetes</taxon>
        <taxon>Neocallimastigales</taxon>
        <taxon>Neocallimastigaceae</taxon>
        <taxon>Neocallimastix</taxon>
    </lineage>
</organism>
<dbReference type="Pfam" id="PF25574">
    <property type="entry name" value="TPR_IMB1"/>
    <property type="match status" value="1"/>
</dbReference>
<accession>A0A1Y1Z5C3</accession>
<dbReference type="PROSITE" id="PS00915">
    <property type="entry name" value="PI3_4_KINASE_1"/>
    <property type="match status" value="1"/>
</dbReference>
<dbReference type="SUPFAM" id="SSF48371">
    <property type="entry name" value="ARM repeat"/>
    <property type="match status" value="3"/>
</dbReference>
<dbReference type="SMART" id="SM01346">
    <property type="entry name" value="DUF3385"/>
    <property type="match status" value="1"/>
</dbReference>
<dbReference type="InterPro" id="IPR011009">
    <property type="entry name" value="Kinase-like_dom_sf"/>
</dbReference>
<dbReference type="GO" id="GO:0045944">
    <property type="term" value="P:positive regulation of transcription by RNA polymerase II"/>
    <property type="evidence" value="ECO:0007669"/>
    <property type="project" value="UniProtKB-ARBA"/>
</dbReference>
<dbReference type="GO" id="GO:0000785">
    <property type="term" value="C:chromatin"/>
    <property type="evidence" value="ECO:0007669"/>
    <property type="project" value="UniProtKB-ARBA"/>
</dbReference>
<evidence type="ECO:0000256" key="11">
    <source>
        <dbReference type="ARBA" id="ARBA00048679"/>
    </source>
</evidence>
<dbReference type="EMBL" id="MCOG01000449">
    <property type="protein sequence ID" value="ORY05502.1"/>
    <property type="molecule type" value="Genomic_DNA"/>
</dbReference>
<dbReference type="InterPro" id="IPR000403">
    <property type="entry name" value="PI3/4_kinase_cat_dom"/>
</dbReference>
<dbReference type="InterPro" id="IPR016024">
    <property type="entry name" value="ARM-type_fold"/>
</dbReference>
<dbReference type="InterPro" id="IPR036940">
    <property type="entry name" value="PI3/4_kinase_cat_sf"/>
</dbReference>
<dbReference type="InterPro" id="IPR057564">
    <property type="entry name" value="HEAT_ATR"/>
</dbReference>
<evidence type="ECO:0000313" key="17">
    <source>
        <dbReference type="EMBL" id="ORY05502.1"/>
    </source>
</evidence>
<keyword evidence="4" id="KW-0677">Repeat</keyword>
<dbReference type="Gene3D" id="1.10.1070.11">
    <property type="entry name" value="Phosphatidylinositol 3-/4-kinase, catalytic domain"/>
    <property type="match status" value="1"/>
</dbReference>
<dbReference type="InterPro" id="IPR014009">
    <property type="entry name" value="PIK_FAT"/>
</dbReference>
<dbReference type="Pfam" id="PF00454">
    <property type="entry name" value="PI3_PI4_kinase"/>
    <property type="match status" value="1"/>
</dbReference>
<dbReference type="GO" id="GO:0038202">
    <property type="term" value="P:TORC1 signaling"/>
    <property type="evidence" value="ECO:0007669"/>
    <property type="project" value="TreeGrafter"/>
</dbReference>
<dbReference type="GO" id="GO:0005737">
    <property type="term" value="C:cytoplasm"/>
    <property type="evidence" value="ECO:0007669"/>
    <property type="project" value="TreeGrafter"/>
</dbReference>
<dbReference type="Pfam" id="PF12717">
    <property type="entry name" value="Cnd1"/>
    <property type="match status" value="1"/>
</dbReference>
<dbReference type="InterPro" id="IPR050517">
    <property type="entry name" value="DDR_Repair_Kinase"/>
</dbReference>
<dbReference type="InterPro" id="IPR018936">
    <property type="entry name" value="PI3/4_kinase_CS"/>
</dbReference>
<dbReference type="FunFam" id="1.20.120.150:FF:000001">
    <property type="entry name" value="Serine/threonine-protein kinase TOR"/>
    <property type="match status" value="1"/>
</dbReference>
<keyword evidence="8" id="KW-0469">Meiosis</keyword>
<dbReference type="InterPro" id="IPR032682">
    <property type="entry name" value="Cnd1_C"/>
</dbReference>
<dbReference type="GO" id="GO:0031932">
    <property type="term" value="C:TORC2 complex"/>
    <property type="evidence" value="ECO:0007669"/>
    <property type="project" value="TreeGrafter"/>
</dbReference>
<dbReference type="FunFam" id="1.25.10.10:FF:000371">
    <property type="entry name" value="Serine/threonine-protein kinase TOR"/>
    <property type="match status" value="1"/>
</dbReference>
<dbReference type="OrthoDB" id="381190at2759"/>
<evidence type="ECO:0000256" key="3">
    <source>
        <dbReference type="ARBA" id="ARBA00022679"/>
    </source>
</evidence>